<feature type="chain" id="PRO_5021987423" evidence="2">
    <location>
        <begin position="27"/>
        <end position="267"/>
    </location>
</feature>
<evidence type="ECO:0000256" key="1">
    <source>
        <dbReference type="SAM" id="MobiDB-lite"/>
    </source>
</evidence>
<evidence type="ECO:0000313" key="3">
    <source>
        <dbReference type="EMBL" id="QDU90767.1"/>
    </source>
</evidence>
<dbReference type="PANTHER" id="PTHR46820">
    <property type="entry name" value="HISTONE-LYSINE N-METHYLTRANSFERASE SETD7"/>
    <property type="match status" value="1"/>
</dbReference>
<proteinExistence type="predicted"/>
<dbReference type="PANTHER" id="PTHR46820:SF1">
    <property type="entry name" value="HISTONE-LYSINE N-METHYLTRANSFERASE SETD7"/>
    <property type="match status" value="1"/>
</dbReference>
<feature type="signal peptide" evidence="2">
    <location>
        <begin position="1"/>
        <end position="26"/>
    </location>
</feature>
<dbReference type="SUPFAM" id="SSF82185">
    <property type="entry name" value="Histone H3 K4-specific methyltransferase SET7/9 N-terminal domain"/>
    <property type="match status" value="2"/>
</dbReference>
<dbReference type="GO" id="GO:0005694">
    <property type="term" value="C:chromosome"/>
    <property type="evidence" value="ECO:0007669"/>
    <property type="project" value="TreeGrafter"/>
</dbReference>
<dbReference type="Gene3D" id="3.90.930.1">
    <property type="match status" value="1"/>
</dbReference>
<dbReference type="GO" id="GO:0003682">
    <property type="term" value="F:chromatin binding"/>
    <property type="evidence" value="ECO:0007669"/>
    <property type="project" value="TreeGrafter"/>
</dbReference>
<evidence type="ECO:0000256" key="2">
    <source>
        <dbReference type="SAM" id="SignalP"/>
    </source>
</evidence>
<dbReference type="RefSeq" id="WP_145289920.1">
    <property type="nucleotide sequence ID" value="NZ_CP036291.1"/>
</dbReference>
<dbReference type="Proteomes" id="UP000317429">
    <property type="component" value="Chromosome"/>
</dbReference>
<dbReference type="EMBL" id="CP036291">
    <property type="protein sequence ID" value="QDU90767.1"/>
    <property type="molecule type" value="Genomic_DNA"/>
</dbReference>
<dbReference type="InterPro" id="IPR011652">
    <property type="entry name" value="MORN_2"/>
</dbReference>
<organism evidence="3 4">
    <name type="scientific">Pirellulimonas nuda</name>
    <dbReference type="NCBI Taxonomy" id="2528009"/>
    <lineage>
        <taxon>Bacteria</taxon>
        <taxon>Pseudomonadati</taxon>
        <taxon>Planctomycetota</taxon>
        <taxon>Planctomycetia</taxon>
        <taxon>Pirellulales</taxon>
        <taxon>Lacipirellulaceae</taxon>
        <taxon>Pirellulimonas</taxon>
    </lineage>
</organism>
<dbReference type="KEGG" id="pnd:Pla175_41800"/>
<keyword evidence="2" id="KW-0732">Signal</keyword>
<dbReference type="OrthoDB" id="8854536at2"/>
<accession>A0A518DH16</accession>
<dbReference type="Gene3D" id="2.20.110.10">
    <property type="entry name" value="Histone H3 K4-specific methyltransferase SET7/9 N-terminal domain"/>
    <property type="match status" value="1"/>
</dbReference>
<evidence type="ECO:0000313" key="4">
    <source>
        <dbReference type="Proteomes" id="UP000317429"/>
    </source>
</evidence>
<reference evidence="3 4" key="1">
    <citation type="submission" date="2019-02" db="EMBL/GenBank/DDBJ databases">
        <title>Deep-cultivation of Planctomycetes and their phenomic and genomic characterization uncovers novel biology.</title>
        <authorList>
            <person name="Wiegand S."/>
            <person name="Jogler M."/>
            <person name="Boedeker C."/>
            <person name="Pinto D."/>
            <person name="Vollmers J."/>
            <person name="Rivas-Marin E."/>
            <person name="Kohn T."/>
            <person name="Peeters S.H."/>
            <person name="Heuer A."/>
            <person name="Rast P."/>
            <person name="Oberbeckmann S."/>
            <person name="Bunk B."/>
            <person name="Jeske O."/>
            <person name="Meyerdierks A."/>
            <person name="Storesund J.E."/>
            <person name="Kallscheuer N."/>
            <person name="Luecker S."/>
            <person name="Lage O.M."/>
            <person name="Pohl T."/>
            <person name="Merkel B.J."/>
            <person name="Hornburger P."/>
            <person name="Mueller R.-W."/>
            <person name="Bruemmer F."/>
            <person name="Labrenz M."/>
            <person name="Spormann A.M."/>
            <person name="Op den Camp H."/>
            <person name="Overmann J."/>
            <person name="Amann R."/>
            <person name="Jetten M.S.M."/>
            <person name="Mascher T."/>
            <person name="Medema M.H."/>
            <person name="Devos D.P."/>
            <person name="Kaster A.-K."/>
            <person name="Ovreas L."/>
            <person name="Rohde M."/>
            <person name="Galperin M.Y."/>
            <person name="Jogler C."/>
        </authorList>
    </citation>
    <scope>NUCLEOTIDE SEQUENCE [LARGE SCALE GENOMIC DNA]</scope>
    <source>
        <strain evidence="3 4">Pla175</strain>
    </source>
</reference>
<keyword evidence="4" id="KW-1185">Reference proteome</keyword>
<name>A0A518DH16_9BACT</name>
<dbReference type="GO" id="GO:0070828">
    <property type="term" value="P:heterochromatin organization"/>
    <property type="evidence" value="ECO:0007669"/>
    <property type="project" value="TreeGrafter"/>
</dbReference>
<gene>
    <name evidence="3" type="ORF">Pla175_41800</name>
</gene>
<dbReference type="Pfam" id="PF07661">
    <property type="entry name" value="MORN_2"/>
    <property type="match status" value="2"/>
</dbReference>
<dbReference type="PROSITE" id="PS51257">
    <property type="entry name" value="PROKAR_LIPOPROTEIN"/>
    <property type="match status" value="1"/>
</dbReference>
<dbReference type="AlphaFoldDB" id="A0A518DH16"/>
<sequence precursor="true">MPIRLRTIVFSVFALLAAACTPGLMAQPGPRDTKIEPYTGPPVFLNEGETPPPPALVETKLQSDKYENGKPRLEREVSRYSDDSFESNGVYREYFENGQLFTEGRFTKNDPVGEWVFYHENGEVAKKVTYVDGKPDGVIETLDPQGRVLSHGEYAVGKRKGDWVTYAPSDDESAELVKVREEHYADGKPTGVWKTWRVDGSPAQETPFEDGVLNGVATEWDEAGDKRAEITFVAGKRDGLTRVWRADGKVVEQTFDDGRLTKQKAPE</sequence>
<protein>
    <submittedName>
        <fullName evidence="3">MORN repeat variant</fullName>
    </submittedName>
</protein>
<feature type="region of interest" description="Disordered" evidence="1">
    <location>
        <begin position="27"/>
        <end position="52"/>
    </location>
</feature>